<evidence type="ECO:0000256" key="1">
    <source>
        <dbReference type="ARBA" id="ARBA00022729"/>
    </source>
</evidence>
<dbReference type="Proteomes" id="UP000243686">
    <property type="component" value="Unassembled WGS sequence"/>
</dbReference>
<evidence type="ECO:0000313" key="4">
    <source>
        <dbReference type="Proteomes" id="UP000243686"/>
    </source>
</evidence>
<feature type="non-terminal residue" evidence="3">
    <location>
        <position position="149"/>
    </location>
</feature>
<dbReference type="InterPro" id="IPR011893">
    <property type="entry name" value="Selenoprotein_Rdx-typ"/>
</dbReference>
<organism evidence="3 4">
    <name type="scientific">Opisthorchis viverrini</name>
    <name type="common">Southeast Asian liver fluke</name>
    <dbReference type="NCBI Taxonomy" id="6198"/>
    <lineage>
        <taxon>Eukaryota</taxon>
        <taxon>Metazoa</taxon>
        <taxon>Spiralia</taxon>
        <taxon>Lophotrochozoa</taxon>
        <taxon>Platyhelminthes</taxon>
        <taxon>Trematoda</taxon>
        <taxon>Digenea</taxon>
        <taxon>Opisthorchiida</taxon>
        <taxon>Opisthorchiata</taxon>
        <taxon>Opisthorchiidae</taxon>
        <taxon>Opisthorchis</taxon>
    </lineage>
</organism>
<dbReference type="AlphaFoldDB" id="A0A1S8WRK9"/>
<dbReference type="InterPro" id="IPR036249">
    <property type="entry name" value="Thioredoxin-like_sf"/>
</dbReference>
<dbReference type="Pfam" id="PF10262">
    <property type="entry name" value="Rdx"/>
    <property type="match status" value="1"/>
</dbReference>
<gene>
    <name evidence="3" type="ORF">X801_07158</name>
</gene>
<feature type="non-terminal residue" evidence="3">
    <location>
        <position position="1"/>
    </location>
</feature>
<sequence length="149" mass="16835">YRRVFEELSRIVVREFPSLKVEGEIYPPPAWRNTLAKVFQLLKFSLIILAISGIDPFSSLGLATPSFLTYAFQNKVSFCLTAFLIGNLIEGQLLSTGAFEIYYNDMPIWSKLDSNRIPQPHELLDILNNQMKFKPTFAHGASPQAIPPS</sequence>
<dbReference type="Gene3D" id="3.40.30.10">
    <property type="entry name" value="Glutaredoxin"/>
    <property type="match status" value="1"/>
</dbReference>
<evidence type="ECO:0000313" key="3">
    <source>
        <dbReference type="EMBL" id="OON17011.1"/>
    </source>
</evidence>
<dbReference type="GO" id="GO:0045454">
    <property type="term" value="P:cell redox homeostasis"/>
    <property type="evidence" value="ECO:0007669"/>
    <property type="project" value="TreeGrafter"/>
</dbReference>
<dbReference type="InterPro" id="IPR019389">
    <property type="entry name" value="Selenoprotein_T"/>
</dbReference>
<dbReference type="NCBIfam" id="TIGR02174">
    <property type="entry name" value="CXXU_selWTH"/>
    <property type="match status" value="1"/>
</dbReference>
<proteinExistence type="predicted"/>
<reference evidence="3 4" key="1">
    <citation type="submission" date="2015-03" db="EMBL/GenBank/DDBJ databases">
        <title>Draft genome of the nematode, Opisthorchis viverrini.</title>
        <authorList>
            <person name="Mitreva M."/>
        </authorList>
    </citation>
    <scope>NUCLEOTIDE SEQUENCE [LARGE SCALE GENOMIC DNA]</scope>
    <source>
        <strain evidence="3">Khon Kaen</strain>
    </source>
</reference>
<keyword evidence="1" id="KW-0732">Signal</keyword>
<dbReference type="EMBL" id="KV896061">
    <property type="protein sequence ID" value="OON17011.1"/>
    <property type="molecule type" value="Genomic_DNA"/>
</dbReference>
<keyword evidence="4" id="KW-1185">Reference proteome</keyword>
<dbReference type="PANTHER" id="PTHR13544">
    <property type="entry name" value="SELENOPROTEIN T"/>
    <property type="match status" value="1"/>
</dbReference>
<dbReference type="GO" id="GO:0004791">
    <property type="term" value="F:thioredoxin-disulfide reductase (NADPH) activity"/>
    <property type="evidence" value="ECO:0007669"/>
    <property type="project" value="TreeGrafter"/>
</dbReference>
<keyword evidence="2" id="KW-0676">Redox-active center</keyword>
<dbReference type="SUPFAM" id="SSF52833">
    <property type="entry name" value="Thioredoxin-like"/>
    <property type="match status" value="1"/>
</dbReference>
<dbReference type="GO" id="GO:0005789">
    <property type="term" value="C:endoplasmic reticulum membrane"/>
    <property type="evidence" value="ECO:0007669"/>
    <property type="project" value="TreeGrafter"/>
</dbReference>
<protein>
    <submittedName>
        <fullName evidence="3">SelT/selW/selH selenoprotein</fullName>
    </submittedName>
</protein>
<accession>A0A1S8WRK9</accession>
<name>A0A1S8WRK9_OPIVI</name>
<evidence type="ECO:0000256" key="2">
    <source>
        <dbReference type="ARBA" id="ARBA00023284"/>
    </source>
</evidence>
<dbReference type="PANTHER" id="PTHR13544:SF0">
    <property type="entry name" value="THIOREDOXIN REDUCTASE-LIKE SELENOPROTEIN T"/>
    <property type="match status" value="1"/>
</dbReference>